<dbReference type="PANTHER" id="PTHR39550:SF1">
    <property type="entry name" value="SLL0658 PROTEIN"/>
    <property type="match status" value="1"/>
</dbReference>
<dbReference type="AlphaFoldDB" id="A0ABD6DT47"/>
<dbReference type="PANTHER" id="PTHR39550">
    <property type="entry name" value="SLL0658 PROTEIN"/>
    <property type="match status" value="1"/>
</dbReference>
<sequence length="175" mass="19006">MEIYVDATTLIALESVGELELLTNFEGDLVIPQAVADEIREERAERNVQRLLRSDSASMKTEANAAGEHQQSAIDVLGDAEWNGDVAIVAAVLRARERDEPIAVVSDDRRVRTVAEGFDATVTGTIGVVVRAVDEGRAPGEAKSLVRRLDSNGLHLTGELRETADRLIDEATEEN</sequence>
<dbReference type="Proteomes" id="UP001597092">
    <property type="component" value="Unassembled WGS sequence"/>
</dbReference>
<name>A0ABD6DT47_9EURY</name>
<keyword evidence="2" id="KW-1185">Reference proteome</keyword>
<dbReference type="RefSeq" id="WP_256308157.1">
    <property type="nucleotide sequence ID" value="NZ_JANHAW010000002.1"/>
</dbReference>
<comment type="caution">
    <text evidence="1">The sequence shown here is derived from an EMBL/GenBank/DDBJ whole genome shotgun (WGS) entry which is preliminary data.</text>
</comment>
<dbReference type="InterPro" id="IPR021799">
    <property type="entry name" value="PIN-like_prokaryotic"/>
</dbReference>
<evidence type="ECO:0000313" key="1">
    <source>
        <dbReference type="EMBL" id="MFD1684356.1"/>
    </source>
</evidence>
<accession>A0ABD6DT47</accession>
<protein>
    <submittedName>
        <fullName evidence="1">PIN domain-containing protein</fullName>
    </submittedName>
</protein>
<reference evidence="1 2" key="1">
    <citation type="journal article" date="2019" name="Int. J. Syst. Evol. Microbiol.">
        <title>The Global Catalogue of Microorganisms (GCM) 10K type strain sequencing project: providing services to taxonomists for standard genome sequencing and annotation.</title>
        <authorList>
            <consortium name="The Broad Institute Genomics Platform"/>
            <consortium name="The Broad Institute Genome Sequencing Center for Infectious Disease"/>
            <person name="Wu L."/>
            <person name="Ma J."/>
        </authorList>
    </citation>
    <scope>NUCLEOTIDE SEQUENCE [LARGE SCALE GENOMIC DNA]</scope>
    <source>
        <strain evidence="1 2">CGMCC 1.10387</strain>
    </source>
</reference>
<proteinExistence type="predicted"/>
<gene>
    <name evidence="1" type="ORF">ACFSAS_01885</name>
</gene>
<organism evidence="1 2">
    <name type="scientific">Halobellus litoreus</name>
    <dbReference type="NCBI Taxonomy" id="755310"/>
    <lineage>
        <taxon>Archaea</taxon>
        <taxon>Methanobacteriati</taxon>
        <taxon>Methanobacteriota</taxon>
        <taxon>Stenosarchaea group</taxon>
        <taxon>Halobacteria</taxon>
        <taxon>Halobacteriales</taxon>
        <taxon>Haloferacaceae</taxon>
        <taxon>Halobellus</taxon>
    </lineage>
</organism>
<dbReference type="EMBL" id="JBHUDP010000001">
    <property type="protein sequence ID" value="MFD1684356.1"/>
    <property type="molecule type" value="Genomic_DNA"/>
</dbReference>
<evidence type="ECO:0000313" key="2">
    <source>
        <dbReference type="Proteomes" id="UP001597092"/>
    </source>
</evidence>
<dbReference type="Pfam" id="PF11848">
    <property type="entry name" value="DUF3368"/>
    <property type="match status" value="1"/>
</dbReference>